<dbReference type="GO" id="GO:0048666">
    <property type="term" value="P:neuron development"/>
    <property type="evidence" value="ECO:0007669"/>
    <property type="project" value="UniProtKB-ARBA"/>
</dbReference>
<reference evidence="10" key="1">
    <citation type="journal article" date="2020" name="J Insects Food Feed">
        <title>The yellow mealworm (Tenebrio molitor) genome: a resource for the emerging insects as food and feed industry.</title>
        <authorList>
            <person name="Eriksson T."/>
            <person name="Andere A."/>
            <person name="Kelstrup H."/>
            <person name="Emery V."/>
            <person name="Picard C."/>
        </authorList>
    </citation>
    <scope>NUCLEOTIDE SEQUENCE</scope>
    <source>
        <strain evidence="10">Stoneville</strain>
        <tissue evidence="10">Whole head</tissue>
    </source>
</reference>
<dbReference type="PANTHER" id="PTHR11827">
    <property type="entry name" value="SOLUTE CARRIER FAMILY 12, CATION COTRANSPORTERS"/>
    <property type="match status" value="1"/>
</dbReference>
<feature type="region of interest" description="Disordered" evidence="5">
    <location>
        <begin position="1271"/>
        <end position="1311"/>
    </location>
</feature>
<dbReference type="NCBIfam" id="TIGR00930">
    <property type="entry name" value="2a30"/>
    <property type="match status" value="1"/>
</dbReference>
<feature type="compositionally biased region" description="Polar residues" evidence="5">
    <location>
        <begin position="554"/>
        <end position="566"/>
    </location>
</feature>
<protein>
    <submittedName>
        <fullName evidence="10">Uncharacterized protein</fullName>
    </submittedName>
</protein>
<comment type="caution">
    <text evidence="10">The sequence shown here is derived from an EMBL/GenBank/DDBJ whole genome shotgun (WGS) entry which is preliminary data.</text>
</comment>
<feature type="compositionally biased region" description="Polar residues" evidence="5">
    <location>
        <begin position="416"/>
        <end position="429"/>
    </location>
</feature>
<feature type="transmembrane region" description="Helical" evidence="6">
    <location>
        <begin position="1528"/>
        <end position="1550"/>
    </location>
</feature>
<dbReference type="FunFam" id="1.20.1740.10:FF:000174">
    <property type="entry name" value="Bumetanide-sensitive sodium-(Potassium)-chloride cotransporter-like Protein"/>
    <property type="match status" value="1"/>
</dbReference>
<feature type="compositionally biased region" description="Low complexity" evidence="5">
    <location>
        <begin position="430"/>
        <end position="455"/>
    </location>
</feature>
<comment type="subcellular location">
    <subcellularLocation>
        <location evidence="1">Membrane</location>
        <topology evidence="1">Multi-pass membrane protein</topology>
    </subcellularLocation>
</comment>
<evidence type="ECO:0000256" key="7">
    <source>
        <dbReference type="SAM" id="SignalP"/>
    </source>
</evidence>
<dbReference type="SMART" id="SM00404">
    <property type="entry name" value="PTPc_motif"/>
    <property type="match status" value="1"/>
</dbReference>
<feature type="region of interest" description="Disordered" evidence="5">
    <location>
        <begin position="414"/>
        <end position="455"/>
    </location>
</feature>
<dbReference type="InterPro" id="IPR016130">
    <property type="entry name" value="Tyr_Pase_AS"/>
</dbReference>
<dbReference type="SMART" id="SM00194">
    <property type="entry name" value="PTPc"/>
    <property type="match status" value="1"/>
</dbReference>
<dbReference type="GO" id="GO:1990573">
    <property type="term" value="P:potassium ion import across plasma membrane"/>
    <property type="evidence" value="ECO:0007669"/>
    <property type="project" value="TreeGrafter"/>
</dbReference>
<feature type="compositionally biased region" description="Basic and acidic residues" evidence="5">
    <location>
        <begin position="62"/>
        <end position="79"/>
    </location>
</feature>
<dbReference type="EMBL" id="JABDTM020017756">
    <property type="protein sequence ID" value="KAH0818404.1"/>
    <property type="molecule type" value="Genomic_DNA"/>
</dbReference>
<feature type="transmembrane region" description="Helical" evidence="6">
    <location>
        <begin position="1398"/>
        <end position="1426"/>
    </location>
</feature>
<dbReference type="InterPro" id="IPR000242">
    <property type="entry name" value="PTP_cat"/>
</dbReference>
<feature type="transmembrane region" description="Helical" evidence="6">
    <location>
        <begin position="1628"/>
        <end position="1646"/>
    </location>
</feature>
<dbReference type="PRINTS" id="PR00700">
    <property type="entry name" value="PRTYPHPHTASE"/>
</dbReference>
<dbReference type="PROSITE" id="PS50055">
    <property type="entry name" value="TYR_PHOSPHATASE_PTP"/>
    <property type="match status" value="1"/>
</dbReference>
<accession>A0A8J6HPJ9</accession>
<evidence type="ECO:0000313" key="10">
    <source>
        <dbReference type="EMBL" id="KAH0818404.1"/>
    </source>
</evidence>
<dbReference type="FunFam" id="3.90.190.10:FF:000098">
    <property type="entry name" value="Protein-tryrosine phosphatase"/>
    <property type="match status" value="1"/>
</dbReference>
<dbReference type="PROSITE" id="PS50056">
    <property type="entry name" value="TYR_PHOSPHATASE_2"/>
    <property type="match status" value="1"/>
</dbReference>
<dbReference type="InterPro" id="IPR029021">
    <property type="entry name" value="Prot-tyrosine_phosphatase-like"/>
</dbReference>
<feature type="transmembrane region" description="Helical" evidence="6">
    <location>
        <begin position="1681"/>
        <end position="1701"/>
    </location>
</feature>
<feature type="compositionally biased region" description="Polar residues" evidence="5">
    <location>
        <begin position="96"/>
        <end position="105"/>
    </location>
</feature>
<dbReference type="SUPFAM" id="SSF52799">
    <property type="entry name" value="(Phosphotyrosine protein) phosphatases II"/>
    <property type="match status" value="1"/>
</dbReference>
<dbReference type="Pfam" id="PF00324">
    <property type="entry name" value="AA_permease"/>
    <property type="match status" value="1"/>
</dbReference>
<feature type="transmembrane region" description="Helical" evidence="6">
    <location>
        <begin position="1472"/>
        <end position="1490"/>
    </location>
</feature>
<dbReference type="GO" id="GO:0009653">
    <property type="term" value="P:anatomical structure morphogenesis"/>
    <property type="evidence" value="ECO:0007669"/>
    <property type="project" value="UniProtKB-ARBA"/>
</dbReference>
<evidence type="ECO:0000256" key="2">
    <source>
        <dbReference type="ARBA" id="ARBA00022692"/>
    </source>
</evidence>
<feature type="compositionally biased region" description="Basic and acidic residues" evidence="5">
    <location>
        <begin position="40"/>
        <end position="52"/>
    </location>
</feature>
<dbReference type="Pfam" id="PF00102">
    <property type="entry name" value="Y_phosphatase"/>
    <property type="match status" value="1"/>
</dbReference>
<feature type="transmembrane region" description="Helical" evidence="6">
    <location>
        <begin position="1707"/>
        <end position="1725"/>
    </location>
</feature>
<feature type="transmembrane region" description="Helical" evidence="6">
    <location>
        <begin position="1737"/>
        <end position="1756"/>
    </location>
</feature>
<feature type="transmembrane region" description="Helical" evidence="6">
    <location>
        <begin position="820"/>
        <end position="842"/>
    </location>
</feature>
<dbReference type="Gene3D" id="1.20.1740.10">
    <property type="entry name" value="Amino acid/polyamine transporter I"/>
    <property type="match status" value="1"/>
</dbReference>
<dbReference type="GO" id="GO:0006884">
    <property type="term" value="P:cell volume homeostasis"/>
    <property type="evidence" value="ECO:0007669"/>
    <property type="project" value="TreeGrafter"/>
</dbReference>
<dbReference type="GO" id="GO:0004725">
    <property type="term" value="F:protein tyrosine phosphatase activity"/>
    <property type="evidence" value="ECO:0007669"/>
    <property type="project" value="InterPro"/>
</dbReference>
<feature type="transmembrane region" description="Helical" evidence="6">
    <location>
        <begin position="1562"/>
        <end position="1586"/>
    </location>
</feature>
<dbReference type="Proteomes" id="UP000719412">
    <property type="component" value="Unassembled WGS sequence"/>
</dbReference>
<feature type="compositionally biased region" description="Low complexity" evidence="5">
    <location>
        <begin position="655"/>
        <end position="669"/>
    </location>
</feature>
<feature type="region of interest" description="Disordered" evidence="5">
    <location>
        <begin position="34"/>
        <end position="105"/>
    </location>
</feature>
<dbReference type="InterPro" id="IPR003595">
    <property type="entry name" value="Tyr_Pase_cat"/>
</dbReference>
<gene>
    <name evidence="10" type="ORF">GEV33_004388</name>
</gene>
<feature type="signal peptide" evidence="7">
    <location>
        <begin position="1"/>
        <end position="23"/>
    </location>
</feature>
<sequence length="2241" mass="248501">MGFTVRFMLGTVLVLLCCWSIQTAHLRRPIRQVESNGDGKSTDKLQKIEVERTTQPGNLSEESSKPKTDFSTEDNKTLDKQNSVVSKLQKAESFKKSGQSESKNPARSIDIEKFVSKEFHNKNNVYKLPVSPDTEKFIDPDYDFQATTAKQHDHVAEFSFESELTTPKSSIFDHKYKEAVKSVDQELEHIDDSHELALESQSKENLNLKEMYEETQKNDTDANLDYINYKNIISNDTGGKNSLHKDLVVEAGTNLNFRSSYNDTVVIDEDDSGNNTIAKEPVKEGKVEASTISNLIPVKGELERAESATVKTTLLTTRKSIVLTKPPSNRNSSHISILSNNIETETVKAILPTTEKPKGDKESVAEAYTRRIPIDITKRGSIKFGDSTTESSNTISKKSEQLLQENQIVPIHVAPPNTSEVPSTQKVDQTTVTTPVAPSSTSEASSTQKVEQTTVTTPKIETLTTTEYLATTHSMTTPASEANPEAELEATVSSIETTTQTTPSIRTRTEKTVSIRIGTEPTETVAPTELETTTTEVVPTETETDRLATEQPKIETSSVKNETTGAHNLATEPPKIETTITVETEKPTTEEPKIETTKVVFSAKYERETTTVVPEIETTQMREEETTTVATTFLADSTVMTTEEVATTEGVTTTVEDVTTTESVPTTETPQSTNPESDYVKKMTITTENVVRTSKGMVFGDDTTTTERVVTVTPEPSTTQYVTTEVVTTETPTVTTEVATEAVTETVTNYENIPIKIEEPEATTAALVTPNHRAISLPVSKYNEQNDSTTEAELITDNNTITSDSYELNTDSPDENGGTIAAITISSIGAVCLILLAGLLVIMRKRQKRFNYGQRCTPVSLDDYSMDNISVYNSVRRKGMMRGSKRSYGNPAFEDPASVSHPLNFPALGKFANNLEDMRAEFEEIPQITARTNELPEGCDTKNRYANVIPLPETRVFLSLIDGYPNSDYINANYVTGPKNTKGYYIACQAPMQNTVDDFWRMIWEQQSKVVLMLTHLFENGVEKCVDYLPPSEVLDCHRLFGDFQVTLKKREVKDKYIISIVQLKNMVSNSWREVTHFWYLGWPEKGVPIEANSLIAFLIEARSYMKSASIDRKEVTNGNLTNGMTKNEVNPVVVHCSPGTGRTGVVIACDIAIREFEQTRLVDVPRIVYKIRRDRASAVQTREQYAFIYKYTTEKPNMDGRFTLHPAKDNSGGIDNSAFQLHENGIAIKEDTIGELKTTTPLGFYENHGHQKRKKSLVQLTREALPRLENYRNSRRAAKRPSLGELHGGEDIVKQEPNGNSDQQEAGAGSGGHEGIKLGWIQGVLIPCLLNIFGVMLFLRLSWVVAEAGVGQTLVIIGISAAVCIITTLSLSAISTNGEVKGGGIYYIISRSLGPEFGASVGIVFAFANAVSASMNTIGFCNSLSDLLKTYDLKIIDAGINDARIIGVVAIFVMILICAVGMEWESKAQNFLIVAIVAAIVDFLVGAIIGPPNDEERAKGFTGFNYTTFATNWAPDYRRSEGMDYDFFQVFAIFFPSVTGIQAGANISGDLKDPASAIPKGTFLALVISFITYAIFVFFAGFSAIRDASGNVTELLNGTISDCVPDCKYGIFNNYQMMEIMSAWGPLIYAGCWAATLSTALTNLLSVPRLIQALGIDRIYPGLIYFSKGYGKAGEPYRGYILTFLVSAAFLLIGELNAIAPLISNFYLASYALINFCTFHAALIKPLGWRPTFKYYNTWLSLAGFIVCVVIMFLINWQSSLITFGVIIALYLLVVYRKPDVNWGSSTQAQTYKTALTTAHRLINIGEHVKNYKPQILALCGSPSSRPALVDFANLITKNNSLLVVGDITEARLQHRVRSARIQTVYTWLRINKIKGFYSILDNTQFENGAKALLQTAGIGKLSPNVVMMGYKNDWRTCSGEELLAYFNVLHAAFDHRLAVTILRLKDGLDYSKLMGEEDQTASTDVTLTHPSTVDLRGLPTSNMMHADSNLSLADLGKTDTVTPKNTINGIKNGQSLLNSMFAKKHAKVTDSTTSKEKVHHIPNFAMENMTLFRNKQNKGNIDVWWLYDDGGLTMLLPYIISTRQNWANCKLRVFALGTNKNEIEEEEKSMAFLLSKFRLNYSSLKIVSISDKPQESTIKFFNDMLEDFRTSEEVAENECKVTEAEIAALQDKTYRQLRIRELLLENSSDANLIVMSLPMPRKGKLSAPLYMAWLEALTRDLPPYLLVRGNQQSVLTFYS</sequence>
<dbReference type="GO" id="GO:0055064">
    <property type="term" value="P:chloride ion homeostasis"/>
    <property type="evidence" value="ECO:0007669"/>
    <property type="project" value="TreeGrafter"/>
</dbReference>
<dbReference type="Gene3D" id="3.90.190.10">
    <property type="entry name" value="Protein tyrosine phosphatase superfamily"/>
    <property type="match status" value="1"/>
</dbReference>
<keyword evidence="3 6" id="KW-1133">Transmembrane helix</keyword>
<dbReference type="Pfam" id="PF03522">
    <property type="entry name" value="SLC12"/>
    <property type="match status" value="1"/>
</dbReference>
<dbReference type="InterPro" id="IPR004842">
    <property type="entry name" value="SLC12A_fam"/>
</dbReference>
<dbReference type="InterPro" id="IPR004841">
    <property type="entry name" value="AA-permease/SLC12A_dom"/>
</dbReference>
<feature type="transmembrane region" description="Helical" evidence="6">
    <location>
        <begin position="1356"/>
        <end position="1377"/>
    </location>
</feature>
<keyword evidence="2 6" id="KW-0812">Transmembrane</keyword>
<feature type="domain" description="Tyrosine-protein phosphatase" evidence="8">
    <location>
        <begin position="942"/>
        <end position="1196"/>
    </location>
</feature>
<evidence type="ECO:0000256" key="4">
    <source>
        <dbReference type="ARBA" id="ARBA00023136"/>
    </source>
</evidence>
<dbReference type="GO" id="GO:0055075">
    <property type="term" value="P:potassium ion homeostasis"/>
    <property type="evidence" value="ECO:0007669"/>
    <property type="project" value="TreeGrafter"/>
</dbReference>
<organism evidence="10 11">
    <name type="scientific">Tenebrio molitor</name>
    <name type="common">Yellow mealworm beetle</name>
    <dbReference type="NCBI Taxonomy" id="7067"/>
    <lineage>
        <taxon>Eukaryota</taxon>
        <taxon>Metazoa</taxon>
        <taxon>Ecdysozoa</taxon>
        <taxon>Arthropoda</taxon>
        <taxon>Hexapoda</taxon>
        <taxon>Insecta</taxon>
        <taxon>Pterygota</taxon>
        <taxon>Neoptera</taxon>
        <taxon>Endopterygota</taxon>
        <taxon>Coleoptera</taxon>
        <taxon>Polyphaga</taxon>
        <taxon>Cucujiformia</taxon>
        <taxon>Tenebrionidae</taxon>
        <taxon>Tenebrio</taxon>
    </lineage>
</organism>
<feature type="domain" description="Tyrosine specific protein phosphatases" evidence="9">
    <location>
        <begin position="1103"/>
        <end position="1187"/>
    </location>
</feature>
<keyword evidence="11" id="KW-1185">Reference proteome</keyword>
<reference evidence="10" key="2">
    <citation type="submission" date="2021-08" db="EMBL/GenBank/DDBJ databases">
        <authorList>
            <person name="Eriksson T."/>
        </authorList>
    </citation>
    <scope>NUCLEOTIDE SEQUENCE</scope>
    <source>
        <strain evidence="10">Stoneville</strain>
        <tissue evidence="10">Whole head</tissue>
    </source>
</reference>
<keyword evidence="4 6" id="KW-0472">Membrane</keyword>
<name>A0A8J6HPJ9_TENMO</name>
<feature type="region of interest" description="Disordered" evidence="5">
    <location>
        <begin position="531"/>
        <end position="569"/>
    </location>
</feature>
<evidence type="ECO:0000259" key="9">
    <source>
        <dbReference type="PROSITE" id="PS50056"/>
    </source>
</evidence>
<dbReference type="GO" id="GO:0055078">
    <property type="term" value="P:sodium ion homeostasis"/>
    <property type="evidence" value="ECO:0007669"/>
    <property type="project" value="TreeGrafter"/>
</dbReference>
<proteinExistence type="predicted"/>
<feature type="chain" id="PRO_5035244088" evidence="7">
    <location>
        <begin position="24"/>
        <end position="2241"/>
    </location>
</feature>
<evidence type="ECO:0000256" key="5">
    <source>
        <dbReference type="SAM" id="MobiDB-lite"/>
    </source>
</evidence>
<evidence type="ECO:0000256" key="3">
    <source>
        <dbReference type="ARBA" id="ARBA00022989"/>
    </source>
</evidence>
<dbReference type="PANTHER" id="PTHR11827:SF48">
    <property type="entry name" value="GH09711P"/>
    <property type="match status" value="1"/>
</dbReference>
<evidence type="ECO:0000313" key="11">
    <source>
        <dbReference type="Proteomes" id="UP000719412"/>
    </source>
</evidence>
<feature type="transmembrane region" description="Helical" evidence="6">
    <location>
        <begin position="1325"/>
        <end position="1344"/>
    </location>
</feature>
<feature type="region of interest" description="Disordered" evidence="5">
    <location>
        <begin position="655"/>
        <end position="677"/>
    </location>
</feature>
<evidence type="ECO:0000259" key="8">
    <source>
        <dbReference type="PROSITE" id="PS50055"/>
    </source>
</evidence>
<keyword evidence="7" id="KW-0732">Signal</keyword>
<dbReference type="InterPro" id="IPR018491">
    <property type="entry name" value="SLC12_C"/>
</dbReference>
<dbReference type="InterPro" id="IPR000387">
    <property type="entry name" value="Tyr_Pase_dom"/>
</dbReference>
<feature type="compositionally biased region" description="Low complexity" evidence="5">
    <location>
        <begin position="531"/>
        <end position="541"/>
    </location>
</feature>
<dbReference type="PROSITE" id="PS00383">
    <property type="entry name" value="TYR_PHOSPHATASE_1"/>
    <property type="match status" value="1"/>
</dbReference>
<evidence type="ECO:0000256" key="6">
    <source>
        <dbReference type="SAM" id="Phobius"/>
    </source>
</evidence>
<evidence type="ECO:0000256" key="1">
    <source>
        <dbReference type="ARBA" id="ARBA00004141"/>
    </source>
</evidence>
<feature type="transmembrane region" description="Helical" evidence="6">
    <location>
        <begin position="1446"/>
        <end position="1465"/>
    </location>
</feature>
<dbReference type="GO" id="GO:0016020">
    <property type="term" value="C:membrane"/>
    <property type="evidence" value="ECO:0007669"/>
    <property type="project" value="UniProtKB-SubCell"/>
</dbReference>
<dbReference type="CDD" id="cd00047">
    <property type="entry name" value="PTPc"/>
    <property type="match status" value="1"/>
</dbReference>
<dbReference type="GO" id="GO:0008511">
    <property type="term" value="F:sodium:potassium:chloride symporter activity"/>
    <property type="evidence" value="ECO:0007669"/>
    <property type="project" value="TreeGrafter"/>
</dbReference>